<proteinExistence type="predicted"/>
<keyword evidence="1" id="KW-0614">Plasmid</keyword>
<dbReference type="AlphaFoldDB" id="A0A0B6B0K6"/>
<evidence type="ECO:0000313" key="2">
    <source>
        <dbReference type="Proteomes" id="UP000031829"/>
    </source>
</evidence>
<dbReference type="EMBL" id="CP009921">
    <property type="protein sequence ID" value="AJI25709.1"/>
    <property type="molecule type" value="Genomic_DNA"/>
</dbReference>
<reference evidence="1 2" key="1">
    <citation type="journal article" date="2015" name="Genome Announc.">
        <title>Complete genome sequences for 35 biothreat assay-relevant bacillus species.</title>
        <authorList>
            <person name="Johnson S.L."/>
            <person name="Daligault H.E."/>
            <person name="Davenport K.W."/>
            <person name="Jaissle J."/>
            <person name="Frey K.G."/>
            <person name="Ladner J.T."/>
            <person name="Broomall S.M."/>
            <person name="Bishop-Lilly K.A."/>
            <person name="Bruce D.C."/>
            <person name="Gibbons H.S."/>
            <person name="Coyne S.R."/>
            <person name="Lo C.C."/>
            <person name="Meincke L."/>
            <person name="Munk A.C."/>
            <person name="Koroleva G.I."/>
            <person name="Rosenzweig C.N."/>
            <person name="Palacios G.F."/>
            <person name="Redden C.L."/>
            <person name="Minogue T.D."/>
            <person name="Chain P.S."/>
        </authorList>
    </citation>
    <scope>NUCLEOTIDE SEQUENCE [LARGE SCALE GENOMIC DNA]</scope>
    <source>
        <strain evidence="2">ATCC 14581 / DSM 32 / JCM 2506 / NBRC 15308 / NCIMB 9376 / NCTC 10342 / NRRL B-14308 / VKM B-512</strain>
        <plasmid evidence="1 2">pBMV_2</plasmid>
    </source>
</reference>
<geneLocation type="plasmid" evidence="1 2">
    <name>pBMV_2</name>
</geneLocation>
<gene>
    <name evidence="1" type="ORF">BG04_5830</name>
</gene>
<protein>
    <submittedName>
        <fullName evidence="1">Putative lipoprotein</fullName>
    </submittedName>
</protein>
<organism evidence="1 2">
    <name type="scientific">Priestia megaterium (strain ATCC 14581 / DSM 32 / CCUG 1817 / JCM 2506 / NBRC 15308 / NCIMB 9376 / NCTC 10342 / NRRL B-14308 / VKM B-512 / Ford 19)</name>
    <name type="common">Bacillus megaterium</name>
    <dbReference type="NCBI Taxonomy" id="1348623"/>
    <lineage>
        <taxon>Bacteria</taxon>
        <taxon>Bacillati</taxon>
        <taxon>Bacillota</taxon>
        <taxon>Bacilli</taxon>
        <taxon>Bacillales</taxon>
        <taxon>Bacillaceae</taxon>
        <taxon>Priestia</taxon>
    </lineage>
</organism>
<sequence length="48" mass="5456">MKNLFIKLITIFTLLMITLCVVSVGKTEAASKTVNQDFIIINKHYNLN</sequence>
<dbReference type="HOGENOM" id="CLU_3149529_0_0_9"/>
<accession>A0A0B6B0K6</accession>
<name>A0A0B6B0K6_PRIM2</name>
<dbReference type="KEGG" id="bmeg:BG04_5830"/>
<evidence type="ECO:0000313" key="1">
    <source>
        <dbReference type="EMBL" id="AJI25709.1"/>
    </source>
</evidence>
<dbReference type="Proteomes" id="UP000031829">
    <property type="component" value="Plasmid pBMV_2"/>
</dbReference>
<keyword evidence="1" id="KW-0449">Lipoprotein</keyword>